<sequence length="138" mass="15647">MESSTSNDSLMAPRSYISIEIPISLFHMSFDVLNTVKKSPVSCVNFIVDFIDLLSIGSTSLAFDLKRTDTLVEAFHTPSYLCMGPSYRYISAHMTDTIGKGILYEDDDERIKLTDQDDSQVIKEYRMYLIGKVLNPMK</sequence>
<name>A0A8X7Q2B0_BRACI</name>
<keyword evidence="2" id="KW-1185">Reference proteome</keyword>
<accession>A0A8X7Q2B0</accession>
<gene>
    <name evidence="1" type="ORF">Bca52824_069314</name>
</gene>
<reference evidence="1 2" key="1">
    <citation type="submission" date="2020-02" db="EMBL/GenBank/DDBJ databases">
        <authorList>
            <person name="Ma Q."/>
            <person name="Huang Y."/>
            <person name="Song X."/>
            <person name="Pei D."/>
        </authorList>
    </citation>
    <scope>NUCLEOTIDE SEQUENCE [LARGE SCALE GENOMIC DNA]</scope>
    <source>
        <strain evidence="1">Sxm20200214</strain>
        <tissue evidence="1">Leaf</tissue>
    </source>
</reference>
<comment type="caution">
    <text evidence="1">The sequence shown here is derived from an EMBL/GenBank/DDBJ whole genome shotgun (WGS) entry which is preliminary data.</text>
</comment>
<protein>
    <submittedName>
        <fullName evidence="1">Uncharacterized protein</fullName>
    </submittedName>
</protein>
<organism evidence="1 2">
    <name type="scientific">Brassica carinata</name>
    <name type="common">Ethiopian mustard</name>
    <name type="synonym">Abyssinian cabbage</name>
    <dbReference type="NCBI Taxonomy" id="52824"/>
    <lineage>
        <taxon>Eukaryota</taxon>
        <taxon>Viridiplantae</taxon>
        <taxon>Streptophyta</taxon>
        <taxon>Embryophyta</taxon>
        <taxon>Tracheophyta</taxon>
        <taxon>Spermatophyta</taxon>
        <taxon>Magnoliopsida</taxon>
        <taxon>eudicotyledons</taxon>
        <taxon>Gunneridae</taxon>
        <taxon>Pentapetalae</taxon>
        <taxon>rosids</taxon>
        <taxon>malvids</taxon>
        <taxon>Brassicales</taxon>
        <taxon>Brassicaceae</taxon>
        <taxon>Brassiceae</taxon>
        <taxon>Brassica</taxon>
    </lineage>
</organism>
<dbReference type="OrthoDB" id="693793at2759"/>
<dbReference type="EMBL" id="JAAMPC010000014">
    <property type="protein sequence ID" value="KAG2262235.1"/>
    <property type="molecule type" value="Genomic_DNA"/>
</dbReference>
<evidence type="ECO:0000313" key="1">
    <source>
        <dbReference type="EMBL" id="KAG2262235.1"/>
    </source>
</evidence>
<evidence type="ECO:0000313" key="2">
    <source>
        <dbReference type="Proteomes" id="UP000886595"/>
    </source>
</evidence>
<dbReference type="AlphaFoldDB" id="A0A8X7Q2B0"/>
<dbReference type="Proteomes" id="UP000886595">
    <property type="component" value="Unassembled WGS sequence"/>
</dbReference>
<proteinExistence type="predicted"/>